<dbReference type="AlphaFoldDB" id="A0A943DER5"/>
<dbReference type="Proteomes" id="UP000759273">
    <property type="component" value="Unassembled WGS sequence"/>
</dbReference>
<name>A0A943DER5_9FIRM</name>
<protein>
    <submittedName>
        <fullName evidence="1">Uncharacterized protein</fullName>
    </submittedName>
</protein>
<dbReference type="EMBL" id="JAGZGG010000005">
    <property type="protein sequence ID" value="MBS5331634.1"/>
    <property type="molecule type" value="Genomic_DNA"/>
</dbReference>
<comment type="caution">
    <text evidence="1">The sequence shown here is derived from an EMBL/GenBank/DDBJ whole genome shotgun (WGS) entry which is preliminary data.</text>
</comment>
<sequence length="52" mass="5698">MTSTSGIAAAVRLGIDKENPQSNHFWCKNGFAVLREAAQERGIVLLAERRLA</sequence>
<organism evidence="1 2">
    <name type="scientific">Subdoligranulum variabile</name>
    <dbReference type="NCBI Taxonomy" id="214851"/>
    <lineage>
        <taxon>Bacteria</taxon>
        <taxon>Bacillati</taxon>
        <taxon>Bacillota</taxon>
        <taxon>Clostridia</taxon>
        <taxon>Eubacteriales</taxon>
        <taxon>Oscillospiraceae</taxon>
        <taxon>Subdoligranulum</taxon>
    </lineage>
</organism>
<proteinExistence type="predicted"/>
<gene>
    <name evidence="1" type="ORF">KHY36_03785</name>
</gene>
<accession>A0A943DER5</accession>
<evidence type="ECO:0000313" key="1">
    <source>
        <dbReference type="EMBL" id="MBS5331634.1"/>
    </source>
</evidence>
<reference evidence="1" key="1">
    <citation type="submission" date="2021-02" db="EMBL/GenBank/DDBJ databases">
        <title>Infant gut strain persistence is associated with maternal origin, phylogeny, and functional potential including surface adhesion and iron acquisition.</title>
        <authorList>
            <person name="Lou Y.C."/>
        </authorList>
    </citation>
    <scope>NUCLEOTIDE SEQUENCE</scope>
    <source>
        <strain evidence="1">L3_101_000M1_dasL3_101_000M1_concoct_87</strain>
    </source>
</reference>
<evidence type="ECO:0000313" key="2">
    <source>
        <dbReference type="Proteomes" id="UP000759273"/>
    </source>
</evidence>